<protein>
    <submittedName>
        <fullName evidence="1">Uncharacterized protein</fullName>
    </submittedName>
</protein>
<dbReference type="RefSeq" id="WP_125047142.1">
    <property type="nucleotide sequence ID" value="NZ_BHZC01000001.1"/>
</dbReference>
<dbReference type="EMBL" id="BHZC01000001">
    <property type="protein sequence ID" value="GCD37769.1"/>
    <property type="molecule type" value="Genomic_DNA"/>
</dbReference>
<evidence type="ECO:0000313" key="2">
    <source>
        <dbReference type="Proteomes" id="UP000287830"/>
    </source>
</evidence>
<accession>A0A7U9KYJ7</accession>
<dbReference type="GeneID" id="95624364"/>
<evidence type="ECO:0000313" key="1">
    <source>
        <dbReference type="EMBL" id="GCD37769.1"/>
    </source>
</evidence>
<dbReference type="Proteomes" id="UP000287830">
    <property type="component" value="Unassembled WGS sequence"/>
</dbReference>
<reference evidence="1 2" key="1">
    <citation type="submission" date="2018-11" db="EMBL/GenBank/DDBJ databases">
        <title>Whole genome sequence of Streptomyces chrestomyceticus NBRC 13444(T).</title>
        <authorList>
            <person name="Komaki H."/>
            <person name="Tamura T."/>
        </authorList>
    </citation>
    <scope>NUCLEOTIDE SEQUENCE [LARGE SCALE GENOMIC DNA]</scope>
    <source>
        <strain evidence="1 2">NBRC 13444</strain>
    </source>
</reference>
<name>A0A7U9KYJ7_9ACTN</name>
<comment type="caution">
    <text evidence="1">The sequence shown here is derived from an EMBL/GenBank/DDBJ whole genome shotgun (WGS) entry which is preliminary data.</text>
</comment>
<dbReference type="OrthoDB" id="4319906at2"/>
<sequence length="154" mass="17109">MILLTFSPDEQSDFPGPAARPGTIDLTTESSMNLRYGFFVYPVNLRVDGVEFLSAARVPLIDIMFTVAYSLKGLDHKGAGEIDFTENARVIYITQQGDNAVFTDLHAGTASCLRSEYFDAVHDFVRQGIQHLADRHPEILSNKTISELRELISA</sequence>
<proteinExistence type="predicted"/>
<gene>
    <name evidence="1" type="ORF">OEIGOIKO_05575</name>
</gene>
<organism evidence="1 2">
    <name type="scientific">Streptomyces chrestomyceticus JCM 4735</name>
    <dbReference type="NCBI Taxonomy" id="1306181"/>
    <lineage>
        <taxon>Bacteria</taxon>
        <taxon>Bacillati</taxon>
        <taxon>Actinomycetota</taxon>
        <taxon>Actinomycetes</taxon>
        <taxon>Kitasatosporales</taxon>
        <taxon>Streptomycetaceae</taxon>
        <taxon>Streptomyces</taxon>
    </lineage>
</organism>
<dbReference type="AlphaFoldDB" id="A0A7U9KYJ7"/>